<protein>
    <recommendedName>
        <fullName evidence="10">4-coumarate--CoA ligase</fullName>
    </recommendedName>
</protein>
<dbReference type="EMBL" id="HBEP01023024">
    <property type="protein sequence ID" value="CAD8494497.1"/>
    <property type="molecule type" value="Transcribed_RNA"/>
</dbReference>
<feature type="region of interest" description="Disordered" evidence="5">
    <location>
        <begin position="150"/>
        <end position="171"/>
    </location>
</feature>
<dbReference type="Gene3D" id="3.40.50.12780">
    <property type="entry name" value="N-terminal domain of ligase-like"/>
    <property type="match status" value="1"/>
</dbReference>
<evidence type="ECO:0008006" key="10">
    <source>
        <dbReference type="Google" id="ProtNLM"/>
    </source>
</evidence>
<gene>
    <name evidence="9" type="ORF">PANT1444_LOCUS13011</name>
</gene>
<keyword evidence="2" id="KW-0436">Ligase</keyword>
<evidence type="ECO:0000256" key="4">
    <source>
        <dbReference type="ARBA" id="ARBA00022840"/>
    </source>
</evidence>
<evidence type="ECO:0000256" key="5">
    <source>
        <dbReference type="SAM" id="MobiDB-lite"/>
    </source>
</evidence>
<keyword evidence="4" id="KW-0067">ATP-binding</keyword>
<dbReference type="FunFam" id="3.40.50.12780:FF:000003">
    <property type="entry name" value="Long-chain-fatty-acid--CoA ligase FadD"/>
    <property type="match status" value="1"/>
</dbReference>
<feature type="transmembrane region" description="Helical" evidence="6">
    <location>
        <begin position="228"/>
        <end position="249"/>
    </location>
</feature>
<dbReference type="Pfam" id="PF00501">
    <property type="entry name" value="AMP-binding"/>
    <property type="match status" value="1"/>
</dbReference>
<comment type="similarity">
    <text evidence="1">Belongs to the ATP-dependent AMP-binding enzyme family.</text>
</comment>
<evidence type="ECO:0000256" key="2">
    <source>
        <dbReference type="ARBA" id="ARBA00022598"/>
    </source>
</evidence>
<dbReference type="InterPro" id="IPR042099">
    <property type="entry name" value="ANL_N_sf"/>
</dbReference>
<keyword evidence="6" id="KW-0472">Membrane</keyword>
<reference evidence="9" key="1">
    <citation type="submission" date="2021-01" db="EMBL/GenBank/DDBJ databases">
        <authorList>
            <person name="Corre E."/>
            <person name="Pelletier E."/>
            <person name="Niang G."/>
            <person name="Scheremetjew M."/>
            <person name="Finn R."/>
            <person name="Kale V."/>
            <person name="Holt S."/>
            <person name="Cochrane G."/>
            <person name="Meng A."/>
            <person name="Brown T."/>
            <person name="Cohen L."/>
        </authorList>
    </citation>
    <scope>NUCLEOTIDE SEQUENCE</scope>
    <source>
        <strain evidence="9">CCMP1374</strain>
    </source>
</reference>
<organism evidence="9">
    <name type="scientific">Phaeocystis antarctica</name>
    <dbReference type="NCBI Taxonomy" id="33657"/>
    <lineage>
        <taxon>Eukaryota</taxon>
        <taxon>Haptista</taxon>
        <taxon>Haptophyta</taxon>
        <taxon>Prymnesiophyceae</taxon>
        <taxon>Phaeocystales</taxon>
        <taxon>Phaeocystaceae</taxon>
        <taxon>Phaeocystis</taxon>
    </lineage>
</organism>
<dbReference type="GO" id="GO:0005524">
    <property type="term" value="F:ATP binding"/>
    <property type="evidence" value="ECO:0007669"/>
    <property type="project" value="UniProtKB-KW"/>
</dbReference>
<keyword evidence="3" id="KW-0547">Nucleotide-binding</keyword>
<dbReference type="FunFam" id="3.30.300.30:FF:000007">
    <property type="entry name" value="4-coumarate--CoA ligase 2"/>
    <property type="match status" value="1"/>
</dbReference>
<dbReference type="InterPro" id="IPR025110">
    <property type="entry name" value="AMP-bd_C"/>
</dbReference>
<evidence type="ECO:0000259" key="7">
    <source>
        <dbReference type="Pfam" id="PF00501"/>
    </source>
</evidence>
<dbReference type="GO" id="GO:0016405">
    <property type="term" value="F:CoA-ligase activity"/>
    <property type="evidence" value="ECO:0007669"/>
    <property type="project" value="TreeGrafter"/>
</dbReference>
<evidence type="ECO:0000313" key="9">
    <source>
        <dbReference type="EMBL" id="CAD8494497.1"/>
    </source>
</evidence>
<dbReference type="Pfam" id="PF13193">
    <property type="entry name" value="AMP-binding_C"/>
    <property type="match status" value="1"/>
</dbReference>
<evidence type="ECO:0000259" key="8">
    <source>
        <dbReference type="Pfam" id="PF13193"/>
    </source>
</evidence>
<feature type="domain" description="AMP-dependent synthetase/ligase" evidence="7">
    <location>
        <begin position="25"/>
        <end position="398"/>
    </location>
</feature>
<dbReference type="SUPFAM" id="SSF56801">
    <property type="entry name" value="Acetyl-CoA synthetase-like"/>
    <property type="match status" value="1"/>
</dbReference>
<evidence type="ECO:0000256" key="6">
    <source>
        <dbReference type="SAM" id="Phobius"/>
    </source>
</evidence>
<dbReference type="PROSITE" id="PS00455">
    <property type="entry name" value="AMP_BINDING"/>
    <property type="match status" value="1"/>
</dbReference>
<proteinExistence type="inferred from homology"/>
<dbReference type="InterPro" id="IPR020845">
    <property type="entry name" value="AMP-binding_CS"/>
</dbReference>
<evidence type="ECO:0000256" key="1">
    <source>
        <dbReference type="ARBA" id="ARBA00006432"/>
    </source>
</evidence>
<keyword evidence="6" id="KW-0812">Transmembrane</keyword>
<keyword evidence="6" id="KW-1133">Transmembrane helix</keyword>
<sequence length="547" mass="58188">MPYTSKHGDAFVPNVTLTDYVLARADAAPAGATAFTDGPSGRAVAYSSLRAHVSSVAAGLWQRGLRKGDVLALFMPNHPEYFFAFHGAASIGAIVTTLNPVYTSSEIAHQMSDSGAVFIVTVRALLDKVDGAVARGAPLRRVLVVDADDGDADEGAHPPRTPFGTLLHDGGSPPRVLIDPSRDTLVIPYSSGTSGLPKGVVLTHSNVVANLQQISANPSLNDMSSDDVVLGVLPFFHIYGMVIVLNFALSRGAHIVTMPSFDPPLFLRLLKTHAVTILHAAPPIIGFLAKHPSVDAVLPLPRLREIMSGAAPLGPELASAAMRRLGLRELRQGYGMTEMGPVSHMMPLGRSGECIGSIGELMPSMRCKVVGVDSGREVGVGEVGELWLAGPNIMQGYLSRPEATASTIDADGYLHTGDVGYVDAEGRYYVVDRVKELIKVKGFQVAPAELEAILLSDVRVADAAVIGVPDERSGELPKAYVVRQAAHPALSAEQVKAYVAERTTSYKHLAHVEFVEAVPKSAAGKILRKDLRKMEDGRRNGSARSKL</sequence>
<accession>A0A7S0ETL4</accession>
<dbReference type="InterPro" id="IPR000873">
    <property type="entry name" value="AMP-dep_synth/lig_dom"/>
</dbReference>
<feature type="domain" description="AMP-binding enzyme C-terminal" evidence="8">
    <location>
        <begin position="449"/>
        <end position="525"/>
    </location>
</feature>
<dbReference type="Gene3D" id="3.30.300.30">
    <property type="match status" value="1"/>
</dbReference>
<dbReference type="AlphaFoldDB" id="A0A7S0ETL4"/>
<name>A0A7S0ETL4_9EUKA</name>
<evidence type="ECO:0000256" key="3">
    <source>
        <dbReference type="ARBA" id="ARBA00022741"/>
    </source>
</evidence>
<dbReference type="PANTHER" id="PTHR24096:SF149">
    <property type="entry name" value="AMP-BINDING DOMAIN-CONTAINING PROTEIN-RELATED"/>
    <property type="match status" value="1"/>
</dbReference>
<dbReference type="PANTHER" id="PTHR24096">
    <property type="entry name" value="LONG-CHAIN-FATTY-ACID--COA LIGASE"/>
    <property type="match status" value="1"/>
</dbReference>
<dbReference type="InterPro" id="IPR045851">
    <property type="entry name" value="AMP-bd_C_sf"/>
</dbReference>